<accession>A0ABR2C7W6</accession>
<comment type="caution">
    <text evidence="2">The sequence shown here is derived from an EMBL/GenBank/DDBJ whole genome shotgun (WGS) entry which is preliminary data.</text>
</comment>
<gene>
    <name evidence="2" type="ORF">V6N12_075552</name>
</gene>
<dbReference type="Proteomes" id="UP001472677">
    <property type="component" value="Unassembled WGS sequence"/>
</dbReference>
<protein>
    <submittedName>
        <fullName evidence="2">Uncharacterized protein</fullName>
    </submittedName>
</protein>
<reference evidence="2 3" key="1">
    <citation type="journal article" date="2024" name="G3 (Bethesda)">
        <title>Genome assembly of Hibiscus sabdariffa L. provides insights into metabolisms of medicinal natural products.</title>
        <authorList>
            <person name="Kim T."/>
        </authorList>
    </citation>
    <scope>NUCLEOTIDE SEQUENCE [LARGE SCALE GENOMIC DNA]</scope>
    <source>
        <strain evidence="2">TK-2024</strain>
        <tissue evidence="2">Old leaves</tissue>
    </source>
</reference>
<evidence type="ECO:0000313" key="2">
    <source>
        <dbReference type="EMBL" id="KAK8515511.1"/>
    </source>
</evidence>
<dbReference type="EMBL" id="JBBPBM010000063">
    <property type="protein sequence ID" value="KAK8515511.1"/>
    <property type="molecule type" value="Genomic_DNA"/>
</dbReference>
<name>A0ABR2C7W6_9ROSI</name>
<keyword evidence="3" id="KW-1185">Reference proteome</keyword>
<feature type="compositionally biased region" description="Basic and acidic residues" evidence="1">
    <location>
        <begin position="73"/>
        <end position="92"/>
    </location>
</feature>
<evidence type="ECO:0000313" key="3">
    <source>
        <dbReference type="Proteomes" id="UP001472677"/>
    </source>
</evidence>
<sequence length="126" mass="14423">MIRRIKFALGWNKLHILRDLFKRTVKSSSKNGLHGRDTEVIDILDESIPWKQIACTQQEMDNVCNSIRHRHYSEERKNELEGGDKAKHDRSTAESGGAIKEKDSTNCNNVENTAGVDGNSKKAEWW</sequence>
<evidence type="ECO:0000256" key="1">
    <source>
        <dbReference type="SAM" id="MobiDB-lite"/>
    </source>
</evidence>
<feature type="region of interest" description="Disordered" evidence="1">
    <location>
        <begin position="73"/>
        <end position="126"/>
    </location>
</feature>
<organism evidence="2 3">
    <name type="scientific">Hibiscus sabdariffa</name>
    <name type="common">roselle</name>
    <dbReference type="NCBI Taxonomy" id="183260"/>
    <lineage>
        <taxon>Eukaryota</taxon>
        <taxon>Viridiplantae</taxon>
        <taxon>Streptophyta</taxon>
        <taxon>Embryophyta</taxon>
        <taxon>Tracheophyta</taxon>
        <taxon>Spermatophyta</taxon>
        <taxon>Magnoliopsida</taxon>
        <taxon>eudicotyledons</taxon>
        <taxon>Gunneridae</taxon>
        <taxon>Pentapetalae</taxon>
        <taxon>rosids</taxon>
        <taxon>malvids</taxon>
        <taxon>Malvales</taxon>
        <taxon>Malvaceae</taxon>
        <taxon>Malvoideae</taxon>
        <taxon>Hibiscus</taxon>
    </lineage>
</organism>
<proteinExistence type="predicted"/>